<proteinExistence type="predicted"/>
<reference evidence="2" key="1">
    <citation type="submission" date="2022-11" db="UniProtKB">
        <authorList>
            <consortium name="WormBaseParasite"/>
        </authorList>
    </citation>
    <scope>IDENTIFICATION</scope>
</reference>
<dbReference type="WBParaSite" id="ES5_v2.g20121.t1">
    <property type="protein sequence ID" value="ES5_v2.g20121.t1"/>
    <property type="gene ID" value="ES5_v2.g20121"/>
</dbReference>
<protein>
    <submittedName>
        <fullName evidence="2">Uncharacterized protein</fullName>
    </submittedName>
</protein>
<evidence type="ECO:0000313" key="2">
    <source>
        <dbReference type="WBParaSite" id="ES5_v2.g20121.t1"/>
    </source>
</evidence>
<organism evidence="1 2">
    <name type="scientific">Panagrolaimus sp. ES5</name>
    <dbReference type="NCBI Taxonomy" id="591445"/>
    <lineage>
        <taxon>Eukaryota</taxon>
        <taxon>Metazoa</taxon>
        <taxon>Ecdysozoa</taxon>
        <taxon>Nematoda</taxon>
        <taxon>Chromadorea</taxon>
        <taxon>Rhabditida</taxon>
        <taxon>Tylenchina</taxon>
        <taxon>Panagrolaimomorpha</taxon>
        <taxon>Panagrolaimoidea</taxon>
        <taxon>Panagrolaimidae</taxon>
        <taxon>Panagrolaimus</taxon>
    </lineage>
</organism>
<sequence length="398" mass="44591">MLNSVTLTSPSSNNGSHYETIDSKTEIIVNSVKVIDHPRKSKFPGQCCSFWCLIVSAFLIGLLIFALVFGWHEKLSFGNINGSGGANGTDYYYEDSINIPQGNFTMEFLTGNINPNKTTTLALTSPKTTTTTKITSTNLSTTTSPSTTTTRANRLNITINNLTKYPYGWQHPIKNVTALIQNLSTTSTTPTTTTTTVPSTTTTTTTTVSTTTTTTTQLPSTTTTPTFEQRDKNVFGNMTLFLSDKNRFVVSPFILNYILSFIGKFGDASTKAVIADKYFGVNDINQMYDYFSSIKDTFYYGRHENPWFLLNAFISGDNPPSRYRPQGKKFMEEVTEKDGVAVYPDSSNDYNNYYNERIKKNLYDNEKYVNFFSDQLKASTKKVVGFSHVQKSLRFKKT</sequence>
<dbReference type="Proteomes" id="UP000887579">
    <property type="component" value="Unplaced"/>
</dbReference>
<name>A0AC34FS08_9BILA</name>
<evidence type="ECO:0000313" key="1">
    <source>
        <dbReference type="Proteomes" id="UP000887579"/>
    </source>
</evidence>
<accession>A0AC34FS08</accession>